<evidence type="ECO:0000313" key="3">
    <source>
        <dbReference type="Proteomes" id="UP000664417"/>
    </source>
</evidence>
<protein>
    <submittedName>
        <fullName evidence="2">Uncharacterized protein</fullName>
    </submittedName>
</protein>
<evidence type="ECO:0000313" key="2">
    <source>
        <dbReference type="EMBL" id="MBO1321862.1"/>
    </source>
</evidence>
<sequence>MKCFLCLTSFLFVLLTLAGTGDRRLNKGLKLIERNKLARAEIKINQAIIVLKKKKKHDKLTIAYLALGDIARLKKQFPQSFVYYDLARASASPQIRGQVNEKLRKVETEYWNIETAFAGKNWSTHQRFLEQNPGLLIADTIQKHIDSQQLQEIVQKDVLAEYIAFIKAFPNNRYKHRIKEKVYDYWRQGFDAEDHASAYLFFKAFQKQFPNSSLWHEAKTCALYHLALGTQEPEIFKAFYQRLLEYPTPFLSRQGTDILLQTLGQIAARKNDATAFYLLYEQTGKTHYRDLAHKYVKNAEEEALFILEQPEFFFKMLPPQAKALEGQHYRAQDHVSQAFDHTSEGVGRALIAAYSPRTITSAIPVFDVPLFSKSKFGSYRVTIEFTLRLRAKQETSGALSKLAKMLDPAKAQEMTRTWFERKTHIAEIDLSPGVVTPYQCTFEAIDAEDKQSLAGLISLATLRKPVAFTHRVVEATLISSHLKPMTNPVITDQFFDKTVSFDGFSEDVSRFRDRVIDRLEEGVEEGLVNILLYGQPEGPVRKQ</sequence>
<reference evidence="2" key="1">
    <citation type="submission" date="2021-03" db="EMBL/GenBank/DDBJ databases">
        <authorList>
            <person name="Wang G."/>
        </authorList>
    </citation>
    <scope>NUCLEOTIDE SEQUENCE</scope>
    <source>
        <strain evidence="2">KCTC 12899</strain>
    </source>
</reference>
<accession>A0A8J7Q767</accession>
<name>A0A8J7Q767_9BACT</name>
<dbReference type="AlphaFoldDB" id="A0A8J7Q767"/>
<dbReference type="Proteomes" id="UP000664417">
    <property type="component" value="Unassembled WGS sequence"/>
</dbReference>
<keyword evidence="3" id="KW-1185">Reference proteome</keyword>
<feature type="chain" id="PRO_5035236757" evidence="1">
    <location>
        <begin position="19"/>
        <end position="543"/>
    </location>
</feature>
<feature type="signal peptide" evidence="1">
    <location>
        <begin position="1"/>
        <end position="18"/>
    </location>
</feature>
<dbReference type="RefSeq" id="WP_207861835.1">
    <property type="nucleotide sequence ID" value="NZ_JAFREP010000028.1"/>
</dbReference>
<organism evidence="2 3">
    <name type="scientific">Acanthopleuribacter pedis</name>
    <dbReference type="NCBI Taxonomy" id="442870"/>
    <lineage>
        <taxon>Bacteria</taxon>
        <taxon>Pseudomonadati</taxon>
        <taxon>Acidobacteriota</taxon>
        <taxon>Holophagae</taxon>
        <taxon>Acanthopleuribacterales</taxon>
        <taxon>Acanthopleuribacteraceae</taxon>
        <taxon>Acanthopleuribacter</taxon>
    </lineage>
</organism>
<dbReference type="EMBL" id="JAFREP010000028">
    <property type="protein sequence ID" value="MBO1321862.1"/>
    <property type="molecule type" value="Genomic_DNA"/>
</dbReference>
<keyword evidence="1" id="KW-0732">Signal</keyword>
<gene>
    <name evidence="2" type="ORF">J3U88_25505</name>
</gene>
<comment type="caution">
    <text evidence="2">The sequence shown here is derived from an EMBL/GenBank/DDBJ whole genome shotgun (WGS) entry which is preliminary data.</text>
</comment>
<evidence type="ECO:0000256" key="1">
    <source>
        <dbReference type="SAM" id="SignalP"/>
    </source>
</evidence>
<proteinExistence type="predicted"/>